<organism evidence="2">
    <name type="scientific">marine sediment metagenome</name>
    <dbReference type="NCBI Taxonomy" id="412755"/>
    <lineage>
        <taxon>unclassified sequences</taxon>
        <taxon>metagenomes</taxon>
        <taxon>ecological metagenomes</taxon>
    </lineage>
</organism>
<sequence length="202" mass="22099">MAELTQVLDALNTKEAAISTTDLAKELTASTEGTRKQLTRLKEKKYVEGDSKEGWLITAEGRKVLEKGGVRPSMIDEGVTPRQQFEAIARLIGIPEDKISLSTDIVWSGDYNDVKWVWEALGQADITKDLRSVWVNSWRAKLQKGIPPELETELTGVSKVEAEGGGGAGPSKPGGREYIVVDDEPVRVGENLGDYSLQDAKD</sequence>
<dbReference type="Gene3D" id="1.10.10.10">
    <property type="entry name" value="Winged helix-like DNA-binding domain superfamily/Winged helix DNA-binding domain"/>
    <property type="match status" value="1"/>
</dbReference>
<evidence type="ECO:0000313" key="2">
    <source>
        <dbReference type="EMBL" id="GAI42867.1"/>
    </source>
</evidence>
<comment type="caution">
    <text evidence="2">The sequence shown here is derived from an EMBL/GenBank/DDBJ whole genome shotgun (WGS) entry which is preliminary data.</text>
</comment>
<feature type="non-terminal residue" evidence="2">
    <location>
        <position position="202"/>
    </location>
</feature>
<proteinExistence type="predicted"/>
<accession>X1NFP0</accession>
<evidence type="ECO:0000256" key="1">
    <source>
        <dbReference type="SAM" id="MobiDB-lite"/>
    </source>
</evidence>
<feature type="region of interest" description="Disordered" evidence="1">
    <location>
        <begin position="157"/>
        <end position="178"/>
    </location>
</feature>
<protein>
    <submittedName>
        <fullName evidence="2">Uncharacterized protein</fullName>
    </submittedName>
</protein>
<dbReference type="AlphaFoldDB" id="X1NFP0"/>
<dbReference type="InterPro" id="IPR036390">
    <property type="entry name" value="WH_DNA-bd_sf"/>
</dbReference>
<gene>
    <name evidence="2" type="ORF">S06H3_39222</name>
</gene>
<dbReference type="InterPro" id="IPR036388">
    <property type="entry name" value="WH-like_DNA-bd_sf"/>
</dbReference>
<dbReference type="EMBL" id="BARV01023972">
    <property type="protein sequence ID" value="GAI42867.1"/>
    <property type="molecule type" value="Genomic_DNA"/>
</dbReference>
<dbReference type="SUPFAM" id="SSF46785">
    <property type="entry name" value="Winged helix' DNA-binding domain"/>
    <property type="match status" value="1"/>
</dbReference>
<name>X1NFP0_9ZZZZ</name>
<reference evidence="2" key="1">
    <citation type="journal article" date="2014" name="Front. Microbiol.">
        <title>High frequency of phylogenetically diverse reductive dehalogenase-homologous genes in deep subseafloor sedimentary metagenomes.</title>
        <authorList>
            <person name="Kawai M."/>
            <person name="Futagami T."/>
            <person name="Toyoda A."/>
            <person name="Takaki Y."/>
            <person name="Nishi S."/>
            <person name="Hori S."/>
            <person name="Arai W."/>
            <person name="Tsubouchi T."/>
            <person name="Morono Y."/>
            <person name="Uchiyama I."/>
            <person name="Ito T."/>
            <person name="Fujiyama A."/>
            <person name="Inagaki F."/>
            <person name="Takami H."/>
        </authorList>
    </citation>
    <scope>NUCLEOTIDE SEQUENCE</scope>
    <source>
        <strain evidence="2">Expedition CK06-06</strain>
    </source>
</reference>